<sequence>MLTCIACTKQLNTNNGGSTREDDEEDGVIGTPRTKQAIKSLTSQLKDMAVKASGAYKNCKPCSGTSNRNQNPNYADSDAASDSGRFHYAYQRAGTASSTPKIWGNEMESRLKGLSSEEGTPTSMSGRTESIVFMEEDEAKEWVAQVEPGVLITFVSLIQGGNDLKRIRFSREMFNKWQAQRWWVENFEKVMELYNVQQFNQQSVPLPTPPVSEDGGSQIQSAKDSPVTPPLERERPRSNIPGSSGLASTPKLSSISGTKTETSSINGSARSSSVDRSEEVSVSNASDMESEWVEQDEPGIYITIRALPDGNRELRRVRFSRDKFGETQARLWWEQNRARIQQQYLVNIMSGEEPTIRMLFPGMQLLDIPFLRISLLVTNHDGPSREFRVVRDNRSNVNANKELKHTSAHFSGSNISGEVAIGNKKGSSGGSGDYHSYGAHSYNSTTYTRSRQTGNVPSRRSTRKELSEGSDSVLGVYSSSADPVHVPSPDSRSSAAGAIRCEVRGVGYQNKQWKLKSNQKSIGDNPGVIGTPKKPHAPPASVNSESEIVKLQDKIAHASISEIRNVIIADHIRVTETDRCQLTFGSFVLEFDPSVNSVSGLEKVLCSSQELKHGDTDDSLPASPSKASTNGTSGTWTVGTFDIEVRTSGAGSPPPVLMASEQLLSEQKEVPRSQNLDEYAQIELLSGNSPYTALEPKQQQDPLELHNFSDYDPQGGYDLPYLRQAMDENVRGQGLPSPQEPQAPMAQMYPQVHVSHFPNGMPYRQYLSPVYVPQMPMQGYSSNPAAYAHPSNCNSYVLMPGGSSHPSANGLKYGIQPYKQVSTGGPTGFGTFNNPNGYQISSLNVVGNAPGYEDSSLTKYKDVNVYVPNPQAETSEIWMHNPKNLSGLQSPAYYNMAGQTPHGAYRSSFNSAPVQSSHMQFQGVFHSPQPGPMANAHHMGLGLGGNAGLGVAPSPSPVQVGAYQQPQLGHLNWPANF</sequence>
<feature type="compositionally biased region" description="Low complexity" evidence="1">
    <location>
        <begin position="433"/>
        <end position="442"/>
    </location>
</feature>
<feature type="compositionally biased region" description="Polar residues" evidence="1">
    <location>
        <begin position="240"/>
        <end position="267"/>
    </location>
</feature>
<evidence type="ECO:0000313" key="3">
    <source>
        <dbReference type="EMBL" id="CAE5960187.1"/>
    </source>
</evidence>
<feature type="domain" description="BRX" evidence="2">
    <location>
        <begin position="140"/>
        <end position="195"/>
    </location>
</feature>
<dbReference type="EMBL" id="LR999451">
    <property type="protein sequence ID" value="CAE5960187.1"/>
    <property type="molecule type" value="Genomic_DNA"/>
</dbReference>
<evidence type="ECO:0000313" key="4">
    <source>
        <dbReference type="Proteomes" id="UP000682877"/>
    </source>
</evidence>
<feature type="region of interest" description="Disordered" evidence="1">
    <location>
        <begin position="612"/>
        <end position="633"/>
    </location>
</feature>
<protein>
    <recommendedName>
        <fullName evidence="2">BRX domain-containing protein</fullName>
    </recommendedName>
</protein>
<dbReference type="PROSITE" id="PS51514">
    <property type="entry name" value="BRX"/>
    <property type="match status" value="2"/>
</dbReference>
<proteinExistence type="predicted"/>
<evidence type="ECO:0000259" key="2">
    <source>
        <dbReference type="PROSITE" id="PS51514"/>
    </source>
</evidence>
<gene>
    <name evidence="3" type="ORF">AARE701A_LOCUS3638</name>
</gene>
<evidence type="ECO:0000256" key="1">
    <source>
        <dbReference type="SAM" id="MobiDB-lite"/>
    </source>
</evidence>
<dbReference type="InterPro" id="IPR013591">
    <property type="entry name" value="Brevis_radix_dom"/>
</dbReference>
<dbReference type="AlphaFoldDB" id="A0A8S1ZK71"/>
<accession>A0A8S1ZK71</accession>
<name>A0A8S1ZK71_ARAAE</name>
<feature type="domain" description="BRX" evidence="2">
    <location>
        <begin position="290"/>
        <end position="345"/>
    </location>
</feature>
<feature type="region of interest" description="Disordered" evidence="1">
    <location>
        <begin position="205"/>
        <end position="290"/>
    </location>
</feature>
<dbReference type="Proteomes" id="UP000682877">
    <property type="component" value="Chromosome 1"/>
</dbReference>
<feature type="compositionally biased region" description="Polar residues" evidence="1">
    <location>
        <begin position="443"/>
        <end position="459"/>
    </location>
</feature>
<dbReference type="Pfam" id="PF08381">
    <property type="entry name" value="BRX"/>
    <property type="match status" value="2"/>
</dbReference>
<dbReference type="PANTHER" id="PTHR47070">
    <property type="entry name" value="HYDROXYPROLINE-RICH GLYCOPROTEIN-LIKE"/>
    <property type="match status" value="1"/>
</dbReference>
<keyword evidence="4" id="KW-1185">Reference proteome</keyword>
<organism evidence="3 4">
    <name type="scientific">Arabidopsis arenosa</name>
    <name type="common">Sand rock-cress</name>
    <name type="synonym">Cardaminopsis arenosa</name>
    <dbReference type="NCBI Taxonomy" id="38785"/>
    <lineage>
        <taxon>Eukaryota</taxon>
        <taxon>Viridiplantae</taxon>
        <taxon>Streptophyta</taxon>
        <taxon>Embryophyta</taxon>
        <taxon>Tracheophyta</taxon>
        <taxon>Spermatophyta</taxon>
        <taxon>Magnoliopsida</taxon>
        <taxon>eudicotyledons</taxon>
        <taxon>Gunneridae</taxon>
        <taxon>Pentapetalae</taxon>
        <taxon>rosids</taxon>
        <taxon>malvids</taxon>
        <taxon>Brassicales</taxon>
        <taxon>Brassicaceae</taxon>
        <taxon>Camelineae</taxon>
        <taxon>Arabidopsis</taxon>
    </lineage>
</organism>
<dbReference type="Pfam" id="PF13713">
    <property type="entry name" value="BRX_N"/>
    <property type="match status" value="1"/>
</dbReference>
<reference evidence="3" key="1">
    <citation type="submission" date="2021-01" db="EMBL/GenBank/DDBJ databases">
        <authorList>
            <person name="Bezrukov I."/>
        </authorList>
    </citation>
    <scope>NUCLEOTIDE SEQUENCE</scope>
</reference>
<dbReference type="PANTHER" id="PTHR47070:SF2">
    <property type="entry name" value="OS06G0206100 PROTEIN"/>
    <property type="match status" value="1"/>
</dbReference>
<feature type="region of interest" description="Disordered" evidence="1">
    <location>
        <begin position="519"/>
        <end position="542"/>
    </location>
</feature>
<feature type="region of interest" description="Disordered" evidence="1">
    <location>
        <begin position="424"/>
        <end position="495"/>
    </location>
</feature>
<dbReference type="InterPro" id="IPR027988">
    <property type="entry name" value="BRX_N"/>
</dbReference>